<dbReference type="EMBL" id="CAJVQB010042216">
    <property type="protein sequence ID" value="CAG8830205.1"/>
    <property type="molecule type" value="Genomic_DNA"/>
</dbReference>
<reference evidence="1 2" key="1">
    <citation type="submission" date="2021-06" db="EMBL/GenBank/DDBJ databases">
        <authorList>
            <person name="Kallberg Y."/>
            <person name="Tangrot J."/>
            <person name="Rosling A."/>
        </authorList>
    </citation>
    <scope>NUCLEOTIDE SEQUENCE [LARGE SCALE GENOMIC DNA]</scope>
    <source>
        <strain evidence="1 2">120-4 pot B 10/14</strain>
    </source>
</reference>
<name>A0ABN7WFH0_GIGMA</name>
<protein>
    <submittedName>
        <fullName evidence="1">45046_t:CDS:1</fullName>
    </submittedName>
</protein>
<organism evidence="1 2">
    <name type="scientific">Gigaspora margarita</name>
    <dbReference type="NCBI Taxonomy" id="4874"/>
    <lineage>
        <taxon>Eukaryota</taxon>
        <taxon>Fungi</taxon>
        <taxon>Fungi incertae sedis</taxon>
        <taxon>Mucoromycota</taxon>
        <taxon>Glomeromycotina</taxon>
        <taxon>Glomeromycetes</taxon>
        <taxon>Diversisporales</taxon>
        <taxon>Gigasporaceae</taxon>
        <taxon>Gigaspora</taxon>
    </lineage>
</organism>
<gene>
    <name evidence="1" type="ORF">GMARGA_LOCUS30238</name>
</gene>
<accession>A0ABN7WFH0</accession>
<feature type="non-terminal residue" evidence="1">
    <location>
        <position position="61"/>
    </location>
</feature>
<evidence type="ECO:0000313" key="2">
    <source>
        <dbReference type="Proteomes" id="UP000789901"/>
    </source>
</evidence>
<sequence>MDQNNSTFQDKLEDTSDSKLEYNSDFIFVMPFESSTLYNEYSISSSNLECTTSLYASESSF</sequence>
<dbReference type="Proteomes" id="UP000789901">
    <property type="component" value="Unassembled WGS sequence"/>
</dbReference>
<proteinExistence type="predicted"/>
<evidence type="ECO:0000313" key="1">
    <source>
        <dbReference type="EMBL" id="CAG8830205.1"/>
    </source>
</evidence>
<comment type="caution">
    <text evidence="1">The sequence shown here is derived from an EMBL/GenBank/DDBJ whole genome shotgun (WGS) entry which is preliminary data.</text>
</comment>
<keyword evidence="2" id="KW-1185">Reference proteome</keyword>